<dbReference type="RefSeq" id="WP_250920591.1">
    <property type="nucleotide sequence ID" value="NZ_JAMQAW010000023.1"/>
</dbReference>
<accession>A0ABT0UP47</accession>
<keyword evidence="2" id="KW-1185">Reference proteome</keyword>
<dbReference type="EMBL" id="JAMQAW010000023">
    <property type="protein sequence ID" value="MCM2390210.1"/>
    <property type="molecule type" value="Genomic_DNA"/>
</dbReference>
<proteinExistence type="predicted"/>
<evidence type="ECO:0008006" key="3">
    <source>
        <dbReference type="Google" id="ProtNLM"/>
    </source>
</evidence>
<evidence type="ECO:0000313" key="2">
    <source>
        <dbReference type="Proteomes" id="UP001431429"/>
    </source>
</evidence>
<comment type="caution">
    <text evidence="1">The sequence shown here is derived from an EMBL/GenBank/DDBJ whole genome shotgun (WGS) entry which is preliminary data.</text>
</comment>
<gene>
    <name evidence="1" type="ORF">NBG84_18250</name>
</gene>
<organism evidence="1 2">
    <name type="scientific">Streptomyces albipurpureus</name>
    <dbReference type="NCBI Taxonomy" id="2897419"/>
    <lineage>
        <taxon>Bacteria</taxon>
        <taxon>Bacillati</taxon>
        <taxon>Actinomycetota</taxon>
        <taxon>Actinomycetes</taxon>
        <taxon>Kitasatosporales</taxon>
        <taxon>Streptomycetaceae</taxon>
        <taxon>Streptomyces</taxon>
    </lineage>
</organism>
<evidence type="ECO:0000313" key="1">
    <source>
        <dbReference type="EMBL" id="MCM2390210.1"/>
    </source>
</evidence>
<reference evidence="1" key="1">
    <citation type="submission" date="2022-06" db="EMBL/GenBank/DDBJ databases">
        <title>Genome public.</title>
        <authorList>
            <person name="Sun Q."/>
        </authorList>
    </citation>
    <scope>NUCLEOTIDE SEQUENCE</scope>
    <source>
        <strain evidence="1">CWNU-1</strain>
    </source>
</reference>
<sequence length="212" mass="23184">MLWPVVRSQLDVVTRLIPSASGQTADELMLLAAEHAHWLSWVAAQNQQTGPALAWLDGAHGWAIDASHADMASWLQRVRAYYCRQHSDPIRALRVADGARQLAGLSPGATSVAAHEASLAAAAVGERDRALRLADDAVVEASRVPDEPDRPAWLYWLTPSRARLHRADTAYACHRWQEAATGFEESLPGLAGFPRDQAHYQGLLTDAQRRAA</sequence>
<name>A0ABT0UP47_9ACTN</name>
<protein>
    <recommendedName>
        <fullName evidence="3">Transcriptional regulator</fullName>
    </recommendedName>
</protein>
<dbReference type="Proteomes" id="UP001431429">
    <property type="component" value="Unassembled WGS sequence"/>
</dbReference>